<evidence type="ECO:0000256" key="9">
    <source>
        <dbReference type="PROSITE-ProRule" id="PRU10141"/>
    </source>
</evidence>
<dbReference type="FunFam" id="3.30.200.20:FF:000387">
    <property type="entry name" value="Serine/threonine-protein kinase STE11"/>
    <property type="match status" value="1"/>
</dbReference>
<feature type="compositionally biased region" description="Low complexity" evidence="10">
    <location>
        <begin position="60"/>
        <end position="75"/>
    </location>
</feature>
<dbReference type="InterPro" id="IPR050538">
    <property type="entry name" value="MAP_kinase_kinase_kinase"/>
</dbReference>
<gene>
    <name evidence="12" type="ORF">BU16DRAFT_205669</name>
</gene>
<feature type="compositionally biased region" description="Low complexity" evidence="10">
    <location>
        <begin position="1"/>
        <end position="15"/>
    </location>
</feature>
<reference evidence="12" key="1">
    <citation type="journal article" date="2020" name="Stud. Mycol.">
        <title>101 Dothideomycetes genomes: a test case for predicting lifestyles and emergence of pathogens.</title>
        <authorList>
            <person name="Haridas S."/>
            <person name="Albert R."/>
            <person name="Binder M."/>
            <person name="Bloem J."/>
            <person name="Labutti K."/>
            <person name="Salamov A."/>
            <person name="Andreopoulos B."/>
            <person name="Baker S."/>
            <person name="Barry K."/>
            <person name="Bills G."/>
            <person name="Bluhm B."/>
            <person name="Cannon C."/>
            <person name="Castanera R."/>
            <person name="Culley D."/>
            <person name="Daum C."/>
            <person name="Ezra D."/>
            <person name="Gonzalez J."/>
            <person name="Henrissat B."/>
            <person name="Kuo A."/>
            <person name="Liang C."/>
            <person name="Lipzen A."/>
            <person name="Lutzoni F."/>
            <person name="Magnuson J."/>
            <person name="Mondo S."/>
            <person name="Nolan M."/>
            <person name="Ohm R."/>
            <person name="Pangilinan J."/>
            <person name="Park H.-J."/>
            <person name="Ramirez L."/>
            <person name="Alfaro M."/>
            <person name="Sun H."/>
            <person name="Tritt A."/>
            <person name="Yoshinaga Y."/>
            <person name="Zwiers L.-H."/>
            <person name="Turgeon B."/>
            <person name="Goodwin S."/>
            <person name="Spatafora J."/>
            <person name="Crous P."/>
            <person name="Grigoriev I."/>
        </authorList>
    </citation>
    <scope>NUCLEOTIDE SEQUENCE</scope>
    <source>
        <strain evidence="12">CBS 269.34</strain>
    </source>
</reference>
<dbReference type="FunFam" id="1.10.510.10:FF:000182">
    <property type="entry name" value="MAP kinase kinase kinase mkh1"/>
    <property type="match status" value="1"/>
</dbReference>
<keyword evidence="5 12" id="KW-0418">Kinase</keyword>
<comment type="catalytic activity">
    <reaction evidence="7">
        <text>L-threonyl-[protein] + ATP = O-phospho-L-threonyl-[protein] + ADP + H(+)</text>
        <dbReference type="Rhea" id="RHEA:46608"/>
        <dbReference type="Rhea" id="RHEA-COMP:11060"/>
        <dbReference type="Rhea" id="RHEA-COMP:11605"/>
        <dbReference type="ChEBI" id="CHEBI:15378"/>
        <dbReference type="ChEBI" id="CHEBI:30013"/>
        <dbReference type="ChEBI" id="CHEBI:30616"/>
        <dbReference type="ChEBI" id="CHEBI:61977"/>
        <dbReference type="ChEBI" id="CHEBI:456216"/>
        <dbReference type="EC" id="2.7.11.24"/>
    </reaction>
    <physiologicalReaction direction="left-to-right" evidence="7">
        <dbReference type="Rhea" id="RHEA:46609"/>
    </physiologicalReaction>
</comment>
<dbReference type="GO" id="GO:0000196">
    <property type="term" value="P:cell integrity MAPK cascade"/>
    <property type="evidence" value="ECO:0007669"/>
    <property type="project" value="UniProtKB-ARBA"/>
</dbReference>
<dbReference type="EC" id="2.7.11.24" evidence="2"/>
<keyword evidence="4 9" id="KW-0547">Nucleotide-binding</keyword>
<evidence type="ECO:0000256" key="4">
    <source>
        <dbReference type="ARBA" id="ARBA00022741"/>
    </source>
</evidence>
<feature type="compositionally biased region" description="Low complexity" evidence="10">
    <location>
        <begin position="550"/>
        <end position="579"/>
    </location>
</feature>
<feature type="compositionally biased region" description="Basic and acidic residues" evidence="10">
    <location>
        <begin position="725"/>
        <end position="740"/>
    </location>
</feature>
<dbReference type="InterPro" id="IPR008271">
    <property type="entry name" value="Ser/Thr_kinase_AS"/>
</dbReference>
<evidence type="ECO:0000256" key="1">
    <source>
        <dbReference type="ARBA" id="ARBA00006529"/>
    </source>
</evidence>
<evidence type="ECO:0000259" key="11">
    <source>
        <dbReference type="PROSITE" id="PS50011"/>
    </source>
</evidence>
<feature type="compositionally biased region" description="Polar residues" evidence="10">
    <location>
        <begin position="1014"/>
        <end position="1025"/>
    </location>
</feature>
<keyword evidence="3" id="KW-0808">Transferase</keyword>
<feature type="compositionally biased region" description="Basic and acidic residues" evidence="10">
    <location>
        <begin position="1040"/>
        <end position="1063"/>
    </location>
</feature>
<feature type="compositionally biased region" description="Basic and acidic residues" evidence="10">
    <location>
        <begin position="615"/>
        <end position="662"/>
    </location>
</feature>
<dbReference type="CDD" id="cd06629">
    <property type="entry name" value="STKc_Bck1_like"/>
    <property type="match status" value="1"/>
</dbReference>
<feature type="region of interest" description="Disordered" evidence="10">
    <location>
        <begin position="598"/>
        <end position="741"/>
    </location>
</feature>
<feature type="region of interest" description="Disordered" evidence="10">
    <location>
        <begin position="1097"/>
        <end position="1156"/>
    </location>
</feature>
<feature type="region of interest" description="Disordered" evidence="10">
    <location>
        <begin position="422"/>
        <end position="475"/>
    </location>
</feature>
<feature type="region of interest" description="Disordered" evidence="10">
    <location>
        <begin position="212"/>
        <end position="324"/>
    </location>
</feature>
<feature type="compositionally biased region" description="Basic and acidic residues" evidence="10">
    <location>
        <begin position="1191"/>
        <end position="1202"/>
    </location>
</feature>
<feature type="domain" description="Protein kinase" evidence="11">
    <location>
        <begin position="1544"/>
        <end position="1813"/>
    </location>
</feature>
<comment type="similarity">
    <text evidence="1">Belongs to the protein kinase superfamily. STE Ser/Thr protein kinase family. MAP kinase kinase kinase subfamily.</text>
</comment>
<evidence type="ECO:0000313" key="13">
    <source>
        <dbReference type="Proteomes" id="UP000799750"/>
    </source>
</evidence>
<dbReference type="OrthoDB" id="266718at2759"/>
<feature type="compositionally biased region" description="Polar residues" evidence="10">
    <location>
        <begin position="1115"/>
        <end position="1129"/>
    </location>
</feature>
<feature type="region of interest" description="Disordered" evidence="10">
    <location>
        <begin position="1178"/>
        <end position="1227"/>
    </location>
</feature>
<sequence length="1838" mass="200957">MTIGSRQRSSSNRSNASDRTERRGPPTPLSTARAQLAVPSDLVLNDVPGLANSSSSLLIPPSAGSPYPSYSNAPPKGSTSPRPRAHTYADSNYLQRQQNYRQEPSSMMHPHNIPPPPPQQNSTPTAYGMPLPPPPPRPSQIQHGMPIPPPPPQTQNYGWGAPRQQYPTPTNTGHVAYNPNAYQSYQQLPPPPDQPLTSATYIPFGESFGPGVGIPPLHTPSRYQDPAYYNPNDPATYSATTEHSSTGFPTPAETTQYGQNQGYGPPPTPSTRTHLNIPTREAQEYQIPGPPTATLQNPQPPQPHGSIYEHPQSVAPTPISPRDASIQWPPDRVQIWLSSNGFSKDWQDTFKTLNMYGANFLEIGRGHGSKGNVAVMHKVIFPELAKQCTASGTGWDQSRERDEGRRLRRLIRAIVETGSSANARLPARRGSMTLASAGTEGTLENSPYLGGRMDFGSTPTTAGGGEDSPGKQMPLSYGMNSPAVAPRRISTQRNFTVPVPTLGQPPDYNEVHNRSAYSKDVLRNLDGNNSRKHSPNTSGEFGNYREAMRGPSPQQSPGLPSARLATNSNGLTTSLSTNAPRYYSHHRANSSESNLSNIATAGSTIGSGPPSGRSIDTRMETRMESRTESRNEPRRNGVDAPRPDSARHHSGEVPSSAKEHKTFLPKFMRRDKKKDDTHASPDESSVDSPTSPVGYRHLPLSAPYAKSSLNASDASLNERPPSRRSAAEENQGRKRTDQRKFAFVTPDGWNYRLVEITRAESASSLREIICDGLGLANVPGVGLHLTVPGQSKQEHDNEPPLNDKQLLKATNKWGNNYAELRIFVTPPPSMPPSAGLGVSFGAGTFPASRRAIDEATYARLNADSQVESPVTRSGESTLVPDKGSTLRSLGKKDKEEITPEAITQRLNKSDRNWETSDDLSESERKEMLEAAAEEHRRETRRKQEAYQKQVHQRQQLNKHSPDVNGNFGIKRDGVIDFDDRRDSPYEDKQKPFEEHRKSKPLVPLREPPPKPPVDSSTLIKANSLTKNKRDRQSWPDSDEASAKRRSGERPSGERERTSMEGEHARRKAIPQGPSGLSSIAQAIVGAGRVGGYIGAANAASPPKQPPASVARDFATENTRPSTRVLQQNGFGSGEAGRYSPGGSPRSPGSFTMSKGNIPFKIPDYEEDVPGDLVLPRPNLTIQTPANPAISKLREENIPRQRTPDISPSTRNAPSSQLSREPSRASVWGPTVDFTESHVAFNKSPMLAPADSEDDDSDEGLFAKPLAKVDDSPPSKGKAPMMDGSPKGQRPSLTLKTSRSKVAFESPEKSAVERSGGTEANESDAAKSSQRSHSNSIPESAASATWSAESPDENNKFGRRESFASDVWANRPPPEALAEHLDEFFPNVNLDQPMLEEGSSPPSSPGTGPSSDFSSKPSRSVTPMSSFDEGDTMGPSNPVGLKRGEVGLQSIAQRNLRKSGGLDRHKSIRDVVKSQYQPLEKRSIPGPARVSTLRGGGDIIRRKSTKMFHAKIEQVKPPRGSRLIQLDPIPQDHLPVPQRQPTFKWMKGQLIGKGTFGRVYLGMNITTGELIAVKQVEVNPKVAGQDKAKMKELVKSLDLEIDTMQHLDHPNIVQYLGCERKEYSISIFLEYIPGGSVGSCLRKHGKFEESVVSSLTRQTLCGLSYLHREGILHRDLKADNILLDLDGTCKISDFGISKKTDNIYGNDVTNSMQGSVFWMAPEVIRSQGQGYSAKVDIWSLGCVVLEMFAGRRPWSKEEAIGAIYKLGSLNQAPPIPDDVSGQITPQALSFMYDCFTIDPIDRPTAETLLRAPFCFSDPHYNFLDTELYAKIQPSMALRP</sequence>
<evidence type="ECO:0000256" key="5">
    <source>
        <dbReference type="ARBA" id="ARBA00022777"/>
    </source>
</evidence>
<feature type="region of interest" description="Disordered" evidence="10">
    <location>
        <begin position="1453"/>
        <end position="1496"/>
    </location>
</feature>
<protein>
    <recommendedName>
        <fullName evidence="2">mitogen-activated protein kinase</fullName>
        <ecNumber evidence="2">2.7.11.24</ecNumber>
    </recommendedName>
</protein>
<feature type="compositionally biased region" description="Low complexity" evidence="10">
    <location>
        <begin position="1338"/>
        <end position="1348"/>
    </location>
</feature>
<dbReference type="Pfam" id="PF00069">
    <property type="entry name" value="Pkinase"/>
    <property type="match status" value="1"/>
</dbReference>
<keyword evidence="6 9" id="KW-0067">ATP-binding</keyword>
<feature type="binding site" evidence="9">
    <location>
        <position position="1573"/>
    </location>
    <ligand>
        <name>ATP</name>
        <dbReference type="ChEBI" id="CHEBI:30616"/>
    </ligand>
</feature>
<dbReference type="InterPro" id="IPR000719">
    <property type="entry name" value="Prot_kinase_dom"/>
</dbReference>
<dbReference type="InterPro" id="IPR017441">
    <property type="entry name" value="Protein_kinase_ATP_BS"/>
</dbReference>
<dbReference type="PANTHER" id="PTHR48016:SF48">
    <property type="entry name" value="SERINE_THREONINE-PROTEIN KINASE BCK1_SLK1_SSP31"/>
    <property type="match status" value="1"/>
</dbReference>
<accession>A0A6A6RAX8</accession>
<feature type="compositionally biased region" description="Polar residues" evidence="10">
    <location>
        <begin position="863"/>
        <end position="876"/>
    </location>
</feature>
<evidence type="ECO:0000313" key="12">
    <source>
        <dbReference type="EMBL" id="KAF2501711.1"/>
    </source>
</evidence>
<feature type="compositionally biased region" description="Basic and acidic residues" evidence="10">
    <location>
        <begin position="1459"/>
        <end position="1471"/>
    </location>
</feature>
<dbReference type="InterPro" id="IPR011009">
    <property type="entry name" value="Kinase-like_dom_sf"/>
</dbReference>
<feature type="compositionally biased region" description="Polar residues" evidence="10">
    <location>
        <begin position="1203"/>
        <end position="1219"/>
    </location>
</feature>
<dbReference type="GO" id="GO:0005524">
    <property type="term" value="F:ATP binding"/>
    <property type="evidence" value="ECO:0007669"/>
    <property type="project" value="UniProtKB-UniRule"/>
</dbReference>
<feature type="region of interest" description="Disordered" evidence="10">
    <location>
        <begin position="863"/>
        <end position="1075"/>
    </location>
</feature>
<feature type="region of interest" description="Disordered" evidence="10">
    <location>
        <begin position="524"/>
        <end position="580"/>
    </location>
</feature>
<feature type="compositionally biased region" description="Low complexity" evidence="10">
    <location>
        <begin position="1397"/>
        <end position="1419"/>
    </location>
</feature>
<evidence type="ECO:0000256" key="6">
    <source>
        <dbReference type="ARBA" id="ARBA00022840"/>
    </source>
</evidence>
<comment type="catalytic activity">
    <reaction evidence="8">
        <text>L-seryl-[protein] + ATP = O-phospho-L-seryl-[protein] + ADP + H(+)</text>
        <dbReference type="Rhea" id="RHEA:17989"/>
        <dbReference type="Rhea" id="RHEA-COMP:9863"/>
        <dbReference type="Rhea" id="RHEA-COMP:11604"/>
        <dbReference type="ChEBI" id="CHEBI:15378"/>
        <dbReference type="ChEBI" id="CHEBI:29999"/>
        <dbReference type="ChEBI" id="CHEBI:30616"/>
        <dbReference type="ChEBI" id="CHEBI:83421"/>
        <dbReference type="ChEBI" id="CHEBI:456216"/>
        <dbReference type="EC" id="2.7.11.24"/>
    </reaction>
    <physiologicalReaction direction="left-to-right" evidence="8">
        <dbReference type="Rhea" id="RHEA:17990"/>
    </physiologicalReaction>
</comment>
<feature type="compositionally biased region" description="Basic and acidic residues" evidence="10">
    <location>
        <begin position="1352"/>
        <end position="1362"/>
    </location>
</feature>
<dbReference type="Gene3D" id="1.10.510.10">
    <property type="entry name" value="Transferase(Phosphotransferase) domain 1"/>
    <property type="match status" value="1"/>
</dbReference>
<feature type="region of interest" description="Disordered" evidence="10">
    <location>
        <begin position="1244"/>
        <end position="1441"/>
    </location>
</feature>
<evidence type="ECO:0000256" key="10">
    <source>
        <dbReference type="SAM" id="MobiDB-lite"/>
    </source>
</evidence>
<feature type="compositionally biased region" description="Basic and acidic residues" evidence="10">
    <location>
        <begin position="921"/>
        <end position="945"/>
    </location>
</feature>
<feature type="compositionally biased region" description="Polar residues" evidence="10">
    <location>
        <begin position="682"/>
        <end position="691"/>
    </location>
</feature>
<dbReference type="GO" id="GO:0004707">
    <property type="term" value="F:MAP kinase activity"/>
    <property type="evidence" value="ECO:0007669"/>
    <property type="project" value="UniProtKB-EC"/>
</dbReference>
<evidence type="ECO:0000256" key="7">
    <source>
        <dbReference type="ARBA" id="ARBA00047919"/>
    </source>
</evidence>
<organism evidence="12 13">
    <name type="scientific">Lophium mytilinum</name>
    <dbReference type="NCBI Taxonomy" id="390894"/>
    <lineage>
        <taxon>Eukaryota</taxon>
        <taxon>Fungi</taxon>
        <taxon>Dikarya</taxon>
        <taxon>Ascomycota</taxon>
        <taxon>Pezizomycotina</taxon>
        <taxon>Dothideomycetes</taxon>
        <taxon>Pleosporomycetidae</taxon>
        <taxon>Mytilinidiales</taxon>
        <taxon>Mytilinidiaceae</taxon>
        <taxon>Lophium</taxon>
    </lineage>
</organism>
<feature type="compositionally biased region" description="Basic and acidic residues" evidence="10">
    <location>
        <begin position="969"/>
        <end position="996"/>
    </location>
</feature>
<dbReference type="PROSITE" id="PS00108">
    <property type="entry name" value="PROTEIN_KINASE_ST"/>
    <property type="match status" value="1"/>
</dbReference>
<dbReference type="PROSITE" id="PS00107">
    <property type="entry name" value="PROTEIN_KINASE_ATP"/>
    <property type="match status" value="1"/>
</dbReference>
<dbReference type="EMBL" id="MU004182">
    <property type="protein sequence ID" value="KAF2501711.1"/>
    <property type="molecule type" value="Genomic_DNA"/>
</dbReference>
<keyword evidence="13" id="KW-1185">Reference proteome</keyword>
<dbReference type="Proteomes" id="UP000799750">
    <property type="component" value="Unassembled WGS sequence"/>
</dbReference>
<feature type="compositionally biased region" description="Low complexity" evidence="10">
    <location>
        <begin position="1136"/>
        <end position="1149"/>
    </location>
</feature>
<dbReference type="GO" id="GO:0004709">
    <property type="term" value="F:MAP kinase kinase kinase activity"/>
    <property type="evidence" value="ECO:0007669"/>
    <property type="project" value="UniProtKB-ARBA"/>
</dbReference>
<proteinExistence type="inferred from homology"/>
<feature type="compositionally biased region" description="Polar residues" evidence="10">
    <location>
        <begin position="233"/>
        <end position="262"/>
    </location>
</feature>
<feature type="compositionally biased region" description="Polar residues" evidence="10">
    <location>
        <begin position="89"/>
        <end position="103"/>
    </location>
</feature>
<evidence type="ECO:0000256" key="2">
    <source>
        <dbReference type="ARBA" id="ARBA00012411"/>
    </source>
</evidence>
<dbReference type="SMART" id="SM00220">
    <property type="entry name" value="S_TKc"/>
    <property type="match status" value="1"/>
</dbReference>
<feature type="compositionally biased region" description="Polar residues" evidence="10">
    <location>
        <begin position="1325"/>
        <end position="1337"/>
    </location>
</feature>
<evidence type="ECO:0000256" key="8">
    <source>
        <dbReference type="ARBA" id="ARBA00048130"/>
    </source>
</evidence>
<dbReference type="PANTHER" id="PTHR48016">
    <property type="entry name" value="MAP KINASE KINASE KINASE SSK2-RELATED-RELATED"/>
    <property type="match status" value="1"/>
</dbReference>
<dbReference type="SUPFAM" id="SSF56112">
    <property type="entry name" value="Protein kinase-like (PK-like)"/>
    <property type="match status" value="1"/>
</dbReference>
<name>A0A6A6RAX8_9PEZI</name>
<feature type="region of interest" description="Disordered" evidence="10">
    <location>
        <begin position="1"/>
        <end position="177"/>
    </location>
</feature>
<dbReference type="PROSITE" id="PS50011">
    <property type="entry name" value="PROTEIN_KINASE_DOM"/>
    <property type="match status" value="1"/>
</dbReference>
<evidence type="ECO:0000256" key="3">
    <source>
        <dbReference type="ARBA" id="ARBA00022679"/>
    </source>
</evidence>